<dbReference type="EMBL" id="JAHRIN010009150">
    <property type="protein sequence ID" value="MEQ2194360.1"/>
    <property type="molecule type" value="Genomic_DNA"/>
</dbReference>
<accession>A0ABV0QEZ0</accession>
<evidence type="ECO:0000313" key="1">
    <source>
        <dbReference type="EMBL" id="MEQ2194360.1"/>
    </source>
</evidence>
<dbReference type="Proteomes" id="UP001434883">
    <property type="component" value="Unassembled WGS sequence"/>
</dbReference>
<proteinExistence type="predicted"/>
<comment type="caution">
    <text evidence="1">The sequence shown here is derived from an EMBL/GenBank/DDBJ whole genome shotgun (WGS) entry which is preliminary data.</text>
</comment>
<name>A0ABV0QEZ0_9TELE</name>
<reference evidence="1 2" key="1">
    <citation type="submission" date="2021-06" db="EMBL/GenBank/DDBJ databases">
        <authorList>
            <person name="Palmer J.M."/>
        </authorList>
    </citation>
    <scope>NUCLEOTIDE SEQUENCE [LARGE SCALE GENOMIC DNA]</scope>
    <source>
        <strain evidence="1 2">XC_2019</strain>
        <tissue evidence="1">Muscle</tissue>
    </source>
</reference>
<gene>
    <name evidence="1" type="ORF">XENOCAPTIV_028000</name>
</gene>
<sequence>DPSTCFETIMTAGLMPGRSFGEGETAVEPRPVDTEAERDIRWTILPCSPVPALSPSVKVQAYIRMFLLRELASPVGNATGMREEKETW</sequence>
<feature type="non-terminal residue" evidence="1">
    <location>
        <position position="1"/>
    </location>
</feature>
<evidence type="ECO:0000313" key="2">
    <source>
        <dbReference type="Proteomes" id="UP001434883"/>
    </source>
</evidence>
<protein>
    <submittedName>
        <fullName evidence="1">Uncharacterized protein</fullName>
    </submittedName>
</protein>
<keyword evidence="2" id="KW-1185">Reference proteome</keyword>
<organism evidence="1 2">
    <name type="scientific">Xenoophorus captivus</name>
    <dbReference type="NCBI Taxonomy" id="1517983"/>
    <lineage>
        <taxon>Eukaryota</taxon>
        <taxon>Metazoa</taxon>
        <taxon>Chordata</taxon>
        <taxon>Craniata</taxon>
        <taxon>Vertebrata</taxon>
        <taxon>Euteleostomi</taxon>
        <taxon>Actinopterygii</taxon>
        <taxon>Neopterygii</taxon>
        <taxon>Teleostei</taxon>
        <taxon>Neoteleostei</taxon>
        <taxon>Acanthomorphata</taxon>
        <taxon>Ovalentaria</taxon>
        <taxon>Atherinomorphae</taxon>
        <taxon>Cyprinodontiformes</taxon>
        <taxon>Goodeidae</taxon>
        <taxon>Xenoophorus</taxon>
    </lineage>
</organism>